<gene>
    <name evidence="2" type="ORF">K0M31_018399</name>
</gene>
<protein>
    <submittedName>
        <fullName evidence="2">Uncharacterized protein</fullName>
    </submittedName>
</protein>
<dbReference type="Proteomes" id="UP001177670">
    <property type="component" value="Unassembled WGS sequence"/>
</dbReference>
<evidence type="ECO:0000256" key="1">
    <source>
        <dbReference type="SAM" id="MobiDB-lite"/>
    </source>
</evidence>
<feature type="compositionally biased region" description="Basic and acidic residues" evidence="1">
    <location>
        <begin position="39"/>
        <end position="60"/>
    </location>
</feature>
<dbReference type="AlphaFoldDB" id="A0AA40G494"/>
<feature type="compositionally biased region" description="Basic and acidic residues" evidence="1">
    <location>
        <begin position="194"/>
        <end position="223"/>
    </location>
</feature>
<organism evidence="2 3">
    <name type="scientific">Melipona bicolor</name>
    <dbReference type="NCBI Taxonomy" id="60889"/>
    <lineage>
        <taxon>Eukaryota</taxon>
        <taxon>Metazoa</taxon>
        <taxon>Ecdysozoa</taxon>
        <taxon>Arthropoda</taxon>
        <taxon>Hexapoda</taxon>
        <taxon>Insecta</taxon>
        <taxon>Pterygota</taxon>
        <taxon>Neoptera</taxon>
        <taxon>Endopterygota</taxon>
        <taxon>Hymenoptera</taxon>
        <taxon>Apocrita</taxon>
        <taxon>Aculeata</taxon>
        <taxon>Apoidea</taxon>
        <taxon>Anthophila</taxon>
        <taxon>Apidae</taxon>
        <taxon>Melipona</taxon>
    </lineage>
</organism>
<accession>A0AA40G494</accession>
<comment type="caution">
    <text evidence="2">The sequence shown here is derived from an EMBL/GenBank/DDBJ whole genome shotgun (WGS) entry which is preliminary data.</text>
</comment>
<sequence>MCLEFEERYEGISRARVIGSECGYNRTIRVQILDIHAKHDRGGERRGSPPRSRLDREKRLRAGRPPRRANSHHGYRTGLSARMSRTDRRNGVSSNEYRAYRRLRPPPGATDFGRDAEASGGRDHQPGEDPGTREGEHADRREGRPFLRDAAEGNSGQGDSLLNLKAEEQAIPSDNNDDDDDNDIEGPTAKKKMKSDEEMFELRKTRQKIPEMNEKEKEGQRRN</sequence>
<evidence type="ECO:0000313" key="3">
    <source>
        <dbReference type="Proteomes" id="UP001177670"/>
    </source>
</evidence>
<evidence type="ECO:0000313" key="2">
    <source>
        <dbReference type="EMBL" id="KAK1130260.1"/>
    </source>
</evidence>
<feature type="compositionally biased region" description="Basic and acidic residues" evidence="1">
    <location>
        <begin position="112"/>
        <end position="151"/>
    </location>
</feature>
<name>A0AA40G494_9HYME</name>
<feature type="region of interest" description="Disordered" evidence="1">
    <location>
        <begin position="39"/>
        <end position="223"/>
    </location>
</feature>
<feature type="compositionally biased region" description="Basic residues" evidence="1">
    <location>
        <begin position="61"/>
        <end position="75"/>
    </location>
</feature>
<keyword evidence="3" id="KW-1185">Reference proteome</keyword>
<feature type="compositionally biased region" description="Acidic residues" evidence="1">
    <location>
        <begin position="175"/>
        <end position="184"/>
    </location>
</feature>
<reference evidence="2" key="1">
    <citation type="submission" date="2021-10" db="EMBL/GenBank/DDBJ databases">
        <title>Melipona bicolor Genome sequencing and assembly.</title>
        <authorList>
            <person name="Araujo N.S."/>
            <person name="Arias M.C."/>
        </authorList>
    </citation>
    <scope>NUCLEOTIDE SEQUENCE</scope>
    <source>
        <strain evidence="2">USP_2M_L1-L4_2017</strain>
        <tissue evidence="2">Whole body</tissue>
    </source>
</reference>
<dbReference type="EMBL" id="JAHYIQ010000007">
    <property type="protein sequence ID" value="KAK1130260.1"/>
    <property type="molecule type" value="Genomic_DNA"/>
</dbReference>
<proteinExistence type="predicted"/>